<dbReference type="RefSeq" id="WP_076228384.1">
    <property type="nucleotide sequence ID" value="NZ_JBHMEH010000116.1"/>
</dbReference>
<organism evidence="1 2">
    <name type="scientific">Chromobacterium violaceum</name>
    <dbReference type="NCBI Taxonomy" id="536"/>
    <lineage>
        <taxon>Bacteria</taxon>
        <taxon>Pseudomonadati</taxon>
        <taxon>Pseudomonadota</taxon>
        <taxon>Betaproteobacteria</taxon>
        <taxon>Neisseriales</taxon>
        <taxon>Chromobacteriaceae</taxon>
        <taxon>Chromobacterium</taxon>
    </lineage>
</organism>
<evidence type="ECO:0000313" key="1">
    <source>
        <dbReference type="EMBL" id="SUX34795.1"/>
    </source>
</evidence>
<comment type="caution">
    <text evidence="1">The sequence shown here is derived from an EMBL/GenBank/DDBJ whole genome shotgun (WGS) entry which is preliminary data.</text>
</comment>
<protein>
    <submittedName>
        <fullName evidence="1">Uncharacterized protein</fullName>
    </submittedName>
</protein>
<proteinExistence type="predicted"/>
<dbReference type="EMBL" id="UIGR01000001">
    <property type="protein sequence ID" value="SUX34795.1"/>
    <property type="molecule type" value="Genomic_DNA"/>
</dbReference>
<gene>
    <name evidence="1" type="ORF">NCTC8684_03655</name>
</gene>
<dbReference type="AlphaFoldDB" id="A0AAX2MCG9"/>
<name>A0AAX2MCG9_CHRVL</name>
<evidence type="ECO:0000313" key="2">
    <source>
        <dbReference type="Proteomes" id="UP000254029"/>
    </source>
</evidence>
<accession>A0AAX2MCG9</accession>
<dbReference type="Proteomes" id="UP000254029">
    <property type="component" value="Unassembled WGS sequence"/>
</dbReference>
<sequence>MVGLIKRHKLWFALVGVVLAGWVLASTSRMAKPPTATPCTEAWYESLEKEYAVSADDGEGHGPDYGDNSWFYSIGKQLGIEVPGQSKEQQCKALQQQLQSRTILISSLFGPITVKR</sequence>
<reference evidence="1 2" key="1">
    <citation type="submission" date="2018-06" db="EMBL/GenBank/DDBJ databases">
        <authorList>
            <consortium name="Pathogen Informatics"/>
            <person name="Doyle S."/>
        </authorList>
    </citation>
    <scope>NUCLEOTIDE SEQUENCE [LARGE SCALE GENOMIC DNA]</scope>
    <source>
        <strain evidence="1 2">NCTC8684</strain>
    </source>
</reference>